<evidence type="ECO:0000256" key="1">
    <source>
        <dbReference type="SAM" id="MobiDB-lite"/>
    </source>
</evidence>
<dbReference type="InterPro" id="IPR050784">
    <property type="entry name" value="IAP"/>
</dbReference>
<comment type="caution">
    <text evidence="2">The sequence shown here is derived from an EMBL/GenBank/DDBJ whole genome shotgun (WGS) entry which is preliminary data.</text>
</comment>
<keyword evidence="3" id="KW-1185">Reference proteome</keyword>
<dbReference type="EMBL" id="PZQS01000006">
    <property type="protein sequence ID" value="PVD28470.1"/>
    <property type="molecule type" value="Genomic_DNA"/>
</dbReference>
<dbReference type="GO" id="GO:0005634">
    <property type="term" value="C:nucleus"/>
    <property type="evidence" value="ECO:0007669"/>
    <property type="project" value="TreeGrafter"/>
</dbReference>
<dbReference type="GO" id="GO:0043027">
    <property type="term" value="F:cysteine-type endopeptidase inhibitor activity involved in apoptotic process"/>
    <property type="evidence" value="ECO:0007669"/>
    <property type="project" value="TreeGrafter"/>
</dbReference>
<proteinExistence type="predicted"/>
<dbReference type="GO" id="GO:0061630">
    <property type="term" value="F:ubiquitin protein ligase activity"/>
    <property type="evidence" value="ECO:0007669"/>
    <property type="project" value="TreeGrafter"/>
</dbReference>
<name>A0A2T7P4Y4_POMCA</name>
<evidence type="ECO:0000313" key="3">
    <source>
        <dbReference type="Proteomes" id="UP000245119"/>
    </source>
</evidence>
<dbReference type="OrthoDB" id="774873at2759"/>
<dbReference type="Gene3D" id="1.10.1170.10">
    <property type="entry name" value="Inhibitor Of Apoptosis Protein (2mihbC-IAP-1), Chain A"/>
    <property type="match status" value="2"/>
</dbReference>
<dbReference type="CDD" id="cd00022">
    <property type="entry name" value="BIR"/>
    <property type="match status" value="1"/>
</dbReference>
<gene>
    <name evidence="2" type="ORF">C0Q70_11058</name>
</gene>
<dbReference type="PANTHER" id="PTHR10044:SF139">
    <property type="entry name" value="DEATH-ASSOCIATED INHIBITOR OF APOPTOSIS 2"/>
    <property type="match status" value="1"/>
</dbReference>
<evidence type="ECO:0000313" key="2">
    <source>
        <dbReference type="EMBL" id="PVD28470.1"/>
    </source>
</evidence>
<dbReference type="GO" id="GO:0043066">
    <property type="term" value="P:negative regulation of apoptotic process"/>
    <property type="evidence" value="ECO:0007669"/>
    <property type="project" value="TreeGrafter"/>
</dbReference>
<dbReference type="PANTHER" id="PTHR10044">
    <property type="entry name" value="INHIBITOR OF APOPTOSIS"/>
    <property type="match status" value="1"/>
</dbReference>
<dbReference type="GO" id="GO:0005737">
    <property type="term" value="C:cytoplasm"/>
    <property type="evidence" value="ECO:0007669"/>
    <property type="project" value="TreeGrafter"/>
</dbReference>
<dbReference type="SMART" id="SM00238">
    <property type="entry name" value="BIR"/>
    <property type="match status" value="1"/>
</dbReference>
<dbReference type="GO" id="GO:0051726">
    <property type="term" value="P:regulation of cell cycle"/>
    <property type="evidence" value="ECO:0007669"/>
    <property type="project" value="TreeGrafter"/>
</dbReference>
<protein>
    <submittedName>
        <fullName evidence="2">Uncharacterized protein</fullName>
    </submittedName>
</protein>
<reference evidence="2 3" key="1">
    <citation type="submission" date="2018-04" db="EMBL/GenBank/DDBJ databases">
        <title>The genome of golden apple snail Pomacea canaliculata provides insight into stress tolerance and invasive adaptation.</title>
        <authorList>
            <person name="Liu C."/>
            <person name="Liu B."/>
            <person name="Ren Y."/>
            <person name="Zhang Y."/>
            <person name="Wang H."/>
            <person name="Li S."/>
            <person name="Jiang F."/>
            <person name="Yin L."/>
            <person name="Zhang G."/>
            <person name="Qian W."/>
            <person name="Fan W."/>
        </authorList>
    </citation>
    <scope>NUCLEOTIDE SEQUENCE [LARGE SCALE GENOMIC DNA]</scope>
    <source>
        <strain evidence="2">SZHN2017</strain>
        <tissue evidence="2">Muscle</tissue>
    </source>
</reference>
<dbReference type="InterPro" id="IPR001370">
    <property type="entry name" value="BIR_rpt"/>
</dbReference>
<sequence length="263" mass="29131">MRFEPKTYKDWPERAHVCKDDLARNGFIFTGTSDKVRCSFCNGTMLHWQPGDIVEVEHRQAFPRCPFVLGEDVGNIPLEQTANGLEVHTGYGVVNRHLHGNDHGRSVVPSGVQCGEATNFQRQPAGNSEKHHFSGISNGPYPVRNGLHSTHENRMYMSKPSRPQMAAEPDRLATFETWPAQMRQRPETLAAAGLYYSGANAVVTGEKLLRQVMELESENKVHMKVNGHVSAEIQLQEESSGGVIVLGVKTLTCTALNQAACHD</sequence>
<dbReference type="AlphaFoldDB" id="A0A2T7P4Y4"/>
<organism evidence="2 3">
    <name type="scientific">Pomacea canaliculata</name>
    <name type="common">Golden apple snail</name>
    <dbReference type="NCBI Taxonomy" id="400727"/>
    <lineage>
        <taxon>Eukaryota</taxon>
        <taxon>Metazoa</taxon>
        <taxon>Spiralia</taxon>
        <taxon>Lophotrochozoa</taxon>
        <taxon>Mollusca</taxon>
        <taxon>Gastropoda</taxon>
        <taxon>Caenogastropoda</taxon>
        <taxon>Architaenioglossa</taxon>
        <taxon>Ampullarioidea</taxon>
        <taxon>Ampullariidae</taxon>
        <taxon>Pomacea</taxon>
    </lineage>
</organism>
<accession>A0A2T7P4Y4</accession>
<dbReference type="Pfam" id="PF00653">
    <property type="entry name" value="BIR"/>
    <property type="match status" value="1"/>
</dbReference>
<dbReference type="Proteomes" id="UP000245119">
    <property type="component" value="Linkage Group LG6"/>
</dbReference>
<feature type="region of interest" description="Disordered" evidence="1">
    <location>
        <begin position="122"/>
        <end position="148"/>
    </location>
</feature>
<dbReference type="PROSITE" id="PS50143">
    <property type="entry name" value="BIR_REPEAT_2"/>
    <property type="match status" value="2"/>
</dbReference>
<dbReference type="STRING" id="400727.A0A2T7P4Y4"/>
<dbReference type="GO" id="GO:0031398">
    <property type="term" value="P:positive regulation of protein ubiquitination"/>
    <property type="evidence" value="ECO:0007669"/>
    <property type="project" value="TreeGrafter"/>
</dbReference>
<dbReference type="SUPFAM" id="SSF57924">
    <property type="entry name" value="Inhibitor of apoptosis (IAP) repeat"/>
    <property type="match status" value="2"/>
</dbReference>